<name>A0A3E0ELQ3_9FLAO</name>
<dbReference type="Proteomes" id="UP000257136">
    <property type="component" value="Unassembled WGS sequence"/>
</dbReference>
<comment type="caution">
    <text evidence="2">The sequence shown here is derived from an EMBL/GenBank/DDBJ whole genome shotgun (WGS) entry which is preliminary data.</text>
</comment>
<organism evidence="2 3">
    <name type="scientific">Flavobacterium aquicola</name>
    <dbReference type="NCBI Taxonomy" id="1682742"/>
    <lineage>
        <taxon>Bacteria</taxon>
        <taxon>Pseudomonadati</taxon>
        <taxon>Bacteroidota</taxon>
        <taxon>Flavobacteriia</taxon>
        <taxon>Flavobacteriales</taxon>
        <taxon>Flavobacteriaceae</taxon>
        <taxon>Flavobacterium</taxon>
    </lineage>
</organism>
<protein>
    <recommendedName>
        <fullName evidence="4">Quinol oxidase subunit 4</fullName>
    </recommendedName>
</protein>
<keyword evidence="3" id="KW-1185">Reference proteome</keyword>
<proteinExistence type="predicted"/>
<dbReference type="OrthoDB" id="680152at2"/>
<dbReference type="EMBL" id="QUNI01000005">
    <property type="protein sequence ID" value="REG99118.1"/>
    <property type="molecule type" value="Genomic_DNA"/>
</dbReference>
<accession>A0A3E0ELQ3</accession>
<feature type="region of interest" description="Disordered" evidence="1">
    <location>
        <begin position="29"/>
        <end position="65"/>
    </location>
</feature>
<evidence type="ECO:0008006" key="4">
    <source>
        <dbReference type="Google" id="ProtNLM"/>
    </source>
</evidence>
<dbReference type="AlphaFoldDB" id="A0A3E0ELQ3"/>
<evidence type="ECO:0000313" key="2">
    <source>
        <dbReference type="EMBL" id="REG99118.1"/>
    </source>
</evidence>
<dbReference type="RefSeq" id="WP_115813231.1">
    <property type="nucleotide sequence ID" value="NZ_QUNI01000005.1"/>
</dbReference>
<evidence type="ECO:0000256" key="1">
    <source>
        <dbReference type="SAM" id="MobiDB-lite"/>
    </source>
</evidence>
<reference evidence="2 3" key="1">
    <citation type="submission" date="2018-08" db="EMBL/GenBank/DDBJ databases">
        <title>Genomic Encyclopedia of Archaeal and Bacterial Type Strains, Phase II (KMG-II): from individual species to whole genera.</title>
        <authorList>
            <person name="Goeker M."/>
        </authorList>
    </citation>
    <scope>NUCLEOTIDE SEQUENCE [LARGE SCALE GENOMIC DNA]</scope>
    <source>
        <strain evidence="2 3">DSM 100880</strain>
    </source>
</reference>
<feature type="compositionally biased region" description="Basic residues" evidence="1">
    <location>
        <begin position="56"/>
        <end position="65"/>
    </location>
</feature>
<sequence>MKLFKTPRFTTQILIALFAITLTNCSVNVGSKNHSTTKTKKIPPGQAKKVSGQKSAKNHAPGHNK</sequence>
<gene>
    <name evidence="2" type="ORF">C8P67_105288</name>
</gene>
<evidence type="ECO:0000313" key="3">
    <source>
        <dbReference type="Proteomes" id="UP000257136"/>
    </source>
</evidence>